<name>A0A0R2HP09_9FIRM</name>
<evidence type="ECO:0000256" key="7">
    <source>
        <dbReference type="ARBA" id="ARBA00023136"/>
    </source>
</evidence>
<dbReference type="InterPro" id="IPR020846">
    <property type="entry name" value="MFS_dom"/>
</dbReference>
<dbReference type="InterPro" id="IPR024989">
    <property type="entry name" value="MFS_assoc_dom"/>
</dbReference>
<feature type="transmembrane region" description="Helical" evidence="8">
    <location>
        <begin position="298"/>
        <end position="323"/>
    </location>
</feature>
<comment type="subcellular location">
    <subcellularLocation>
        <location evidence="1">Cell inner membrane</location>
        <topology evidence="1">Multi-pass membrane protein</topology>
    </subcellularLocation>
</comment>
<dbReference type="InterPro" id="IPR036259">
    <property type="entry name" value="MFS_trans_sf"/>
</dbReference>
<gene>
    <name evidence="10" type="ORF">IV49_GL000809</name>
</gene>
<feature type="domain" description="Major facilitator superfamily (MFS) profile" evidence="9">
    <location>
        <begin position="209"/>
        <end position="399"/>
    </location>
</feature>
<evidence type="ECO:0000256" key="4">
    <source>
        <dbReference type="ARBA" id="ARBA00022519"/>
    </source>
</evidence>
<dbReference type="PANTHER" id="PTHR23522">
    <property type="entry name" value="BLL5896 PROTEIN"/>
    <property type="match status" value="1"/>
</dbReference>
<evidence type="ECO:0000256" key="2">
    <source>
        <dbReference type="ARBA" id="ARBA00022448"/>
    </source>
</evidence>
<organism evidence="10 11">
    <name type="scientific">Kandleria vitulina DSM 20405</name>
    <dbReference type="NCBI Taxonomy" id="1410657"/>
    <lineage>
        <taxon>Bacteria</taxon>
        <taxon>Bacillati</taxon>
        <taxon>Bacillota</taxon>
        <taxon>Erysipelotrichia</taxon>
        <taxon>Erysipelotrichales</taxon>
        <taxon>Coprobacillaceae</taxon>
        <taxon>Kandleria</taxon>
    </lineage>
</organism>
<feature type="transmembrane region" description="Helical" evidence="8">
    <location>
        <begin position="244"/>
        <end position="263"/>
    </location>
</feature>
<keyword evidence="5 8" id="KW-0812">Transmembrane</keyword>
<dbReference type="Pfam" id="PF12832">
    <property type="entry name" value="MFS_1_like"/>
    <property type="match status" value="1"/>
</dbReference>
<evidence type="ECO:0000259" key="9">
    <source>
        <dbReference type="PROSITE" id="PS50850"/>
    </source>
</evidence>
<protein>
    <recommendedName>
        <fullName evidence="9">Major facilitator superfamily (MFS) profile domain-containing protein</fullName>
    </recommendedName>
</protein>
<keyword evidence="11" id="KW-1185">Reference proteome</keyword>
<keyword evidence="3" id="KW-1003">Cell membrane</keyword>
<dbReference type="PATRIC" id="fig|1410657.5.peg.843"/>
<evidence type="ECO:0000256" key="6">
    <source>
        <dbReference type="ARBA" id="ARBA00022989"/>
    </source>
</evidence>
<evidence type="ECO:0000256" key="5">
    <source>
        <dbReference type="ARBA" id="ARBA00022692"/>
    </source>
</evidence>
<feature type="transmembrane region" description="Helical" evidence="8">
    <location>
        <begin position="362"/>
        <end position="384"/>
    </location>
</feature>
<feature type="transmembrane region" description="Helical" evidence="8">
    <location>
        <begin position="45"/>
        <end position="66"/>
    </location>
</feature>
<dbReference type="GO" id="GO:0030395">
    <property type="term" value="F:lactose binding"/>
    <property type="evidence" value="ECO:0007669"/>
    <property type="project" value="TreeGrafter"/>
</dbReference>
<feature type="transmembrane region" description="Helical" evidence="8">
    <location>
        <begin position="102"/>
        <end position="126"/>
    </location>
</feature>
<evidence type="ECO:0000256" key="8">
    <source>
        <dbReference type="SAM" id="Phobius"/>
    </source>
</evidence>
<proteinExistence type="predicted"/>
<keyword evidence="7 8" id="KW-0472">Membrane</keyword>
<evidence type="ECO:0000313" key="11">
    <source>
        <dbReference type="Proteomes" id="UP000051841"/>
    </source>
</evidence>
<feature type="transmembrane region" description="Helical" evidence="8">
    <location>
        <begin position="78"/>
        <end position="96"/>
    </location>
</feature>
<reference evidence="10 11" key="1">
    <citation type="journal article" date="2015" name="Genome Announc.">
        <title>Expanding the biotechnology potential of lactobacilli through comparative genomics of 213 strains and associated genera.</title>
        <authorList>
            <person name="Sun Z."/>
            <person name="Harris H.M."/>
            <person name="McCann A."/>
            <person name="Guo C."/>
            <person name="Argimon S."/>
            <person name="Zhang W."/>
            <person name="Yang X."/>
            <person name="Jeffery I.B."/>
            <person name="Cooney J.C."/>
            <person name="Kagawa T.F."/>
            <person name="Liu W."/>
            <person name="Song Y."/>
            <person name="Salvetti E."/>
            <person name="Wrobel A."/>
            <person name="Rasinkangas P."/>
            <person name="Parkhill J."/>
            <person name="Rea M.C."/>
            <person name="O'Sullivan O."/>
            <person name="Ritari J."/>
            <person name="Douillard F.P."/>
            <person name="Paul Ross R."/>
            <person name="Yang R."/>
            <person name="Briner A.E."/>
            <person name="Felis G.E."/>
            <person name="de Vos W.M."/>
            <person name="Barrangou R."/>
            <person name="Klaenhammer T.R."/>
            <person name="Caufield P.W."/>
            <person name="Cui Y."/>
            <person name="Zhang H."/>
            <person name="O'Toole P.W."/>
        </authorList>
    </citation>
    <scope>NUCLEOTIDE SEQUENCE [LARGE SCALE GENOMIC DNA]</scope>
    <source>
        <strain evidence="10 11">DSM 20405</strain>
    </source>
</reference>
<evidence type="ECO:0000256" key="3">
    <source>
        <dbReference type="ARBA" id="ARBA00022475"/>
    </source>
</evidence>
<feature type="transmembrane region" description="Helical" evidence="8">
    <location>
        <begin position="335"/>
        <end position="356"/>
    </location>
</feature>
<keyword evidence="4" id="KW-0997">Cell inner membrane</keyword>
<dbReference type="PROSITE" id="PS51257">
    <property type="entry name" value="PROKAR_LIPOPROTEIN"/>
    <property type="match status" value="1"/>
</dbReference>
<dbReference type="GO" id="GO:0005886">
    <property type="term" value="C:plasma membrane"/>
    <property type="evidence" value="ECO:0007669"/>
    <property type="project" value="UniProtKB-SubCell"/>
</dbReference>
<sequence length="399" mass="43929">MEDSKMKHIQMKYNLLQIAFWMASCTILGYIAVFLKYKGLSNTEIGIVSGISCLMNMILGPYLSTMCVKSASLSSRKMLTLLFICVGLMFVSITFIPLPKIIIMLVYILVYSLNVSCVPFLSMLCMDLIRTGSYLNFGLSRGLGSVAYASTAMLSGFLIDLFNPVVLSIIYSLSSVVFLVILFTFPTVKDKGVINEKSSIVSIIFKYKLFFFLLLGFTFTFAASTALSTYLIDIVKNLGGNNSFYGIAIFFMAASEMPIMAITPRLMKRFNSVLLIAIAAFFYIVRNYTIALAGNLPILLIGMACQSLSYALTTGVITYYVTYHLEEKDHMMGQTLIAVMTSGLGSMIGNVLGGVISDHYGLSSMLMFARIITLVGAIIIFVAAATKGKALFKKDNRYN</sequence>
<feature type="transmembrane region" description="Helical" evidence="8">
    <location>
        <begin position="12"/>
        <end position="33"/>
    </location>
</feature>
<evidence type="ECO:0000313" key="10">
    <source>
        <dbReference type="EMBL" id="KRN51338.1"/>
    </source>
</evidence>
<feature type="transmembrane region" description="Helical" evidence="8">
    <location>
        <begin position="209"/>
        <end position="232"/>
    </location>
</feature>
<dbReference type="Proteomes" id="UP000051841">
    <property type="component" value="Unassembled WGS sequence"/>
</dbReference>
<feature type="transmembrane region" description="Helical" evidence="8">
    <location>
        <begin position="165"/>
        <end position="188"/>
    </location>
</feature>
<keyword evidence="2" id="KW-0813">Transport</keyword>
<evidence type="ECO:0000256" key="1">
    <source>
        <dbReference type="ARBA" id="ARBA00004429"/>
    </source>
</evidence>
<dbReference type="EMBL" id="JQBL01000002">
    <property type="protein sequence ID" value="KRN51338.1"/>
    <property type="molecule type" value="Genomic_DNA"/>
</dbReference>
<dbReference type="AlphaFoldDB" id="A0A0R2HP09"/>
<dbReference type="PROSITE" id="PS50850">
    <property type="entry name" value="MFS"/>
    <property type="match status" value="1"/>
</dbReference>
<keyword evidence="6 8" id="KW-1133">Transmembrane helix</keyword>
<dbReference type="SUPFAM" id="SSF103473">
    <property type="entry name" value="MFS general substrate transporter"/>
    <property type="match status" value="1"/>
</dbReference>
<dbReference type="Gene3D" id="1.20.1250.20">
    <property type="entry name" value="MFS general substrate transporter like domains"/>
    <property type="match status" value="2"/>
</dbReference>
<dbReference type="GO" id="GO:0015528">
    <property type="term" value="F:lactose:proton symporter activity"/>
    <property type="evidence" value="ECO:0007669"/>
    <property type="project" value="TreeGrafter"/>
</dbReference>
<feature type="transmembrane region" description="Helical" evidence="8">
    <location>
        <begin position="270"/>
        <end position="286"/>
    </location>
</feature>
<accession>A0A0R2HP09</accession>
<dbReference type="PANTHER" id="PTHR23522:SF10">
    <property type="entry name" value="3-PHENYLPROPIONIC ACID TRANSPORTER-RELATED"/>
    <property type="match status" value="1"/>
</dbReference>
<comment type="caution">
    <text evidence="10">The sequence shown here is derived from an EMBL/GenBank/DDBJ whole genome shotgun (WGS) entry which is preliminary data.</text>
</comment>
<feature type="transmembrane region" description="Helical" evidence="8">
    <location>
        <begin position="138"/>
        <end position="159"/>
    </location>
</feature>